<dbReference type="GO" id="GO:0005886">
    <property type="term" value="C:plasma membrane"/>
    <property type="evidence" value="ECO:0007669"/>
    <property type="project" value="UniProtKB-SubCell"/>
</dbReference>
<dbReference type="Proteomes" id="UP000199666">
    <property type="component" value="Unassembled WGS sequence"/>
</dbReference>
<feature type="transmembrane region" description="Helical" evidence="5">
    <location>
        <begin position="12"/>
        <end position="30"/>
    </location>
</feature>
<dbReference type="AlphaFoldDB" id="A0A1I2WR59"/>
<dbReference type="EMBL" id="FOPP01000004">
    <property type="protein sequence ID" value="SFH03672.1"/>
    <property type="molecule type" value="Genomic_DNA"/>
</dbReference>
<evidence type="ECO:0000256" key="5">
    <source>
        <dbReference type="SAM" id="Phobius"/>
    </source>
</evidence>
<dbReference type="SUPFAM" id="SSF63825">
    <property type="entry name" value="YWTD domain"/>
    <property type="match status" value="1"/>
</dbReference>
<evidence type="ECO:0000313" key="6">
    <source>
        <dbReference type="EMBL" id="SFH03672.1"/>
    </source>
</evidence>
<comment type="subcellular location">
    <subcellularLocation>
        <location evidence="1">Cell membrane</location>
    </subcellularLocation>
</comment>
<evidence type="ECO:0000256" key="1">
    <source>
        <dbReference type="ARBA" id="ARBA00004236"/>
    </source>
</evidence>
<accession>A0A1I2WR59</accession>
<reference evidence="6 7" key="1">
    <citation type="submission" date="2016-10" db="EMBL/GenBank/DDBJ databases">
        <authorList>
            <person name="de Groot N.N."/>
        </authorList>
    </citation>
    <scope>NUCLEOTIDE SEQUENCE [LARGE SCALE GENOMIC DNA]</scope>
    <source>
        <strain evidence="6 7">DSM 18684</strain>
    </source>
</reference>
<keyword evidence="5" id="KW-0812">Transmembrane</keyword>
<dbReference type="InterPro" id="IPR011042">
    <property type="entry name" value="6-blade_b-propeller_TolB-like"/>
</dbReference>
<dbReference type="Gene3D" id="2.120.10.30">
    <property type="entry name" value="TolB, C-terminal domain"/>
    <property type="match status" value="1"/>
</dbReference>
<comment type="similarity">
    <text evidence="2">Belongs to the YjiK family.</text>
</comment>
<dbReference type="PROSITE" id="PS51257">
    <property type="entry name" value="PROKAR_LIPOPROTEIN"/>
    <property type="match status" value="1"/>
</dbReference>
<dbReference type="Pfam" id="PF06977">
    <property type="entry name" value="SdiA-regulated"/>
    <property type="match status" value="1"/>
</dbReference>
<evidence type="ECO:0000256" key="3">
    <source>
        <dbReference type="ARBA" id="ARBA00022475"/>
    </source>
</evidence>
<dbReference type="STRING" id="414048.SAMN04489864_104225"/>
<keyword evidence="7" id="KW-1185">Reference proteome</keyword>
<sequence length="295" mass="32541">MVNITKHNKHILIIAMLSISVTFIAVSCIGKNDKALALPPGYNLNNPQKYSMPDILQEISGIAFNKGDNTFVYAQQDEDGKLFKLPLGSKDETVTKFAGKGDYEDVSVINNWVILLKSNGDLFSFPLSETKNESTGMVKENTGLVPKGEYEGMFADEATGNVYLLCKNCKTDKGSKLTSGYVFAFNNNGTFKAKGTFKINASKIDNLTGKKKGTFHPSALAINPLTKEWYIISSVNKVLVVLDSKWGIKNAYHLSSNTFNQPEGIAFDKQGNLYISNEGSETQVGNILRFDYKKK</sequence>
<evidence type="ECO:0000256" key="4">
    <source>
        <dbReference type="ARBA" id="ARBA00023136"/>
    </source>
</evidence>
<dbReference type="InterPro" id="IPR009722">
    <property type="entry name" value="YjiK/CarP"/>
</dbReference>
<name>A0A1I2WR59_9SPHI</name>
<gene>
    <name evidence="6" type="ORF">SAMN04489864_104225</name>
</gene>
<evidence type="ECO:0000256" key="2">
    <source>
        <dbReference type="ARBA" id="ARBA00009852"/>
    </source>
</evidence>
<organism evidence="6 7">
    <name type="scientific">Pedobacter insulae</name>
    <dbReference type="NCBI Taxonomy" id="414048"/>
    <lineage>
        <taxon>Bacteria</taxon>
        <taxon>Pseudomonadati</taxon>
        <taxon>Bacteroidota</taxon>
        <taxon>Sphingobacteriia</taxon>
        <taxon>Sphingobacteriales</taxon>
        <taxon>Sphingobacteriaceae</taxon>
        <taxon>Pedobacter</taxon>
    </lineage>
</organism>
<protein>
    <submittedName>
        <fullName evidence="6">SdiA-regulated</fullName>
    </submittedName>
</protein>
<keyword evidence="4 5" id="KW-0472">Membrane</keyword>
<evidence type="ECO:0000313" key="7">
    <source>
        <dbReference type="Proteomes" id="UP000199666"/>
    </source>
</evidence>
<keyword evidence="5" id="KW-1133">Transmembrane helix</keyword>
<proteinExistence type="inferred from homology"/>
<keyword evidence="3" id="KW-1003">Cell membrane</keyword>